<name>A0A7J7ILF3_9RHOD</name>
<organism evidence="2 3">
    <name type="scientific">Cyanidiococcus yangmingshanensis</name>
    <dbReference type="NCBI Taxonomy" id="2690220"/>
    <lineage>
        <taxon>Eukaryota</taxon>
        <taxon>Rhodophyta</taxon>
        <taxon>Bangiophyceae</taxon>
        <taxon>Cyanidiales</taxon>
        <taxon>Cyanidiaceae</taxon>
        <taxon>Cyanidiococcus</taxon>
    </lineage>
</organism>
<dbReference type="OrthoDB" id="10482900at2759"/>
<dbReference type="AlphaFoldDB" id="A0A7J7ILF3"/>
<reference evidence="2 3" key="1">
    <citation type="journal article" date="2020" name="J. Phycol.">
        <title>Comparative genome analysis reveals Cyanidiococcus gen. nov., a new extremophilic red algal genus sister to Cyanidioschyzon (Cyanidioschyzonaceae, Rhodophyta).</title>
        <authorList>
            <person name="Liu S.-L."/>
            <person name="Chiang Y.-R."/>
            <person name="Yoon H.S."/>
            <person name="Fu H.-Y."/>
        </authorList>
    </citation>
    <scope>NUCLEOTIDE SEQUENCE [LARGE SCALE GENOMIC DNA]</scope>
    <source>
        <strain evidence="2 3">THAL066</strain>
    </source>
</reference>
<keyword evidence="3" id="KW-1185">Reference proteome</keyword>
<comment type="caution">
    <text evidence="2">The sequence shown here is derived from an EMBL/GenBank/DDBJ whole genome shotgun (WGS) entry which is preliminary data.</text>
</comment>
<keyword evidence="1" id="KW-0472">Membrane</keyword>
<protein>
    <submittedName>
        <fullName evidence="2">Uncharacterized protein</fullName>
    </submittedName>
</protein>
<keyword evidence="1" id="KW-0812">Transmembrane</keyword>
<feature type="transmembrane region" description="Helical" evidence="1">
    <location>
        <begin position="85"/>
        <end position="107"/>
    </location>
</feature>
<keyword evidence="1" id="KW-1133">Transmembrane helix</keyword>
<evidence type="ECO:0000313" key="3">
    <source>
        <dbReference type="Proteomes" id="UP000530660"/>
    </source>
</evidence>
<evidence type="ECO:0000313" key="2">
    <source>
        <dbReference type="EMBL" id="KAF6003956.1"/>
    </source>
</evidence>
<feature type="transmembrane region" description="Helical" evidence="1">
    <location>
        <begin position="20"/>
        <end position="38"/>
    </location>
</feature>
<dbReference type="Proteomes" id="UP000530660">
    <property type="component" value="Unassembled WGS sequence"/>
</dbReference>
<dbReference type="EMBL" id="VWRR01000005">
    <property type="protein sequence ID" value="KAF6003956.1"/>
    <property type="molecule type" value="Genomic_DNA"/>
</dbReference>
<gene>
    <name evidence="2" type="ORF">F1559_004363</name>
</gene>
<proteinExistence type="predicted"/>
<feature type="transmembrane region" description="Helical" evidence="1">
    <location>
        <begin position="44"/>
        <end position="64"/>
    </location>
</feature>
<evidence type="ECO:0000256" key="1">
    <source>
        <dbReference type="SAM" id="Phobius"/>
    </source>
</evidence>
<accession>A0A7J7ILF3</accession>
<sequence>MILRLPRKGSQRSSWFSATLRLYLVVKGLAIALLFSFYKIGAVLILAGLLNAAPLSLILVPLGCRELVELYELCGFSYCNRLRRLVLSWISNALIVTPIYIVLLEYLDQMESFLSKGMTLRDTQSALVSPKWATTGQRALHWVGRLRFAPWKRVTRFLLLWFIGIDVRTLVCSVNFFTRDEELRWIEHLGKRAVPESVIDPQGFGRFLNTGEILLEIAQSLYGLPF</sequence>